<reference evidence="4" key="1">
    <citation type="submission" date="2025-08" db="UniProtKB">
        <authorList>
            <consortium name="RefSeq"/>
        </authorList>
    </citation>
    <scope>IDENTIFICATION</scope>
    <source>
        <tissue evidence="4">Testes</tissue>
    </source>
</reference>
<sequence>METGNNTIRDEVRSTVYCTSIKHGDVEEWEFAYNKAIERFAPVTEANRLRSAMGCTEKAWLLERYLEDDNFAISGTLSDIRDKSSTGYSVAWEFTMENFDKLGLSYNTVWDFQTIMNTDYDLKQLTAFSVNHHDMAEDDARDYYEAVETVEKNIVWMNRNKQSIKEWLLEVTSTMKHSVPTDGERHVPKPDSSGLYIQYDGLIQDGHINGKRVPLTSEAMLQLVHEH</sequence>
<dbReference type="InterPro" id="IPR050344">
    <property type="entry name" value="Peptidase_M1_aminopeptidases"/>
</dbReference>
<name>A0ABM0GVI1_SACKO</name>
<evidence type="ECO:0000313" key="4">
    <source>
        <dbReference type="RefSeq" id="XP_002738219.1"/>
    </source>
</evidence>
<dbReference type="RefSeq" id="XP_002738219.1">
    <property type="nucleotide sequence ID" value="XM_002738173.2"/>
</dbReference>
<gene>
    <name evidence="4" type="primary">LOC100372935</name>
</gene>
<feature type="domain" description="ERAP1-like C-terminal" evidence="2">
    <location>
        <begin position="4"/>
        <end position="150"/>
    </location>
</feature>
<dbReference type="InterPro" id="IPR024571">
    <property type="entry name" value="ERAP1-like_C_dom"/>
</dbReference>
<proteinExistence type="inferred from homology"/>
<dbReference type="PANTHER" id="PTHR11533">
    <property type="entry name" value="PROTEASE M1 ZINC METALLOPROTEASE"/>
    <property type="match status" value="1"/>
</dbReference>
<keyword evidence="3" id="KW-1185">Reference proteome</keyword>
<accession>A0ABM0GVI1</accession>
<dbReference type="PANTHER" id="PTHR11533:SF294">
    <property type="entry name" value="THYROTROPIN-RELEASING HORMONE-DEGRADING ECTOENZYME"/>
    <property type="match status" value="1"/>
</dbReference>
<dbReference type="GeneID" id="100372935"/>
<dbReference type="Proteomes" id="UP000694865">
    <property type="component" value="Unplaced"/>
</dbReference>
<protein>
    <submittedName>
        <fullName evidence="4">Aminopeptidase N-like</fullName>
    </submittedName>
</protein>
<evidence type="ECO:0000256" key="1">
    <source>
        <dbReference type="ARBA" id="ARBA00010136"/>
    </source>
</evidence>
<dbReference type="Gene3D" id="1.25.50.20">
    <property type="match status" value="1"/>
</dbReference>
<comment type="similarity">
    <text evidence="1">Belongs to the peptidase M1 family.</text>
</comment>
<evidence type="ECO:0000259" key="2">
    <source>
        <dbReference type="Pfam" id="PF11838"/>
    </source>
</evidence>
<organism evidence="3 4">
    <name type="scientific">Saccoglossus kowalevskii</name>
    <name type="common">Acorn worm</name>
    <dbReference type="NCBI Taxonomy" id="10224"/>
    <lineage>
        <taxon>Eukaryota</taxon>
        <taxon>Metazoa</taxon>
        <taxon>Hemichordata</taxon>
        <taxon>Enteropneusta</taxon>
        <taxon>Harrimaniidae</taxon>
        <taxon>Saccoglossus</taxon>
    </lineage>
</organism>
<dbReference type="Pfam" id="PF11838">
    <property type="entry name" value="ERAP1_C"/>
    <property type="match status" value="1"/>
</dbReference>
<evidence type="ECO:0000313" key="3">
    <source>
        <dbReference type="Proteomes" id="UP000694865"/>
    </source>
</evidence>